<evidence type="ECO:0000313" key="5">
    <source>
        <dbReference type="Proteomes" id="UP000192455"/>
    </source>
</evidence>
<accession>A0A1R3WZX9</accession>
<protein>
    <submittedName>
        <fullName evidence="4">Uncharacterized conserved protein, heparinase superfamily</fullName>
    </submittedName>
</protein>
<dbReference type="GO" id="GO:0030313">
    <property type="term" value="C:cell envelope"/>
    <property type="evidence" value="ECO:0007669"/>
    <property type="project" value="UniProtKB-SubCell"/>
</dbReference>
<sequence>MIHARLARAARPISDFVTEPVPRSTGSPLRGQLVLSGEAELGGQRIGAGEGEGAGTIWDTAARAPGFETARQDFRWLDDLAALGSAPARGLAQRWARDWVARYGRGRGPGWRADIAGARLRRMIDHAPFLLAGMEGAARADFFRALSRQARFLARRWRGAAAGLPRVEALAGLIRAGLALEGHDRFADQGLRALARECGGGIARPVMEARDPGALLDLLVLLTDTVQALEAVGRGAPPAVSAAIEALVPDLRALAHADGGLAQFHGGSRSVSGAFEHVLAASRNRARSAGPVMGFVRLAARRTSVLIDAAPPPIGAGERAMSVLAFEMTVGRRPLIVSGAAPGDGRRRAGASTLELGAGSGRVPRNMPFELDESAEGFGFHGAHDGNLRRLGLTHVRRLDLARDGGRLSGEDMLLALEGRSQRRLRRHLRRGAGRPGFAIRLHLHPDVEVGHEEGALVLRLKNGERWIFSHDGHADLTLDPSRYHDPEQGRSRPGRQIVLRGTVRGPATRLRWELARPMGAPVALRDLPPDDRIAPAMPEPGPALAES</sequence>
<dbReference type="InterPro" id="IPR012480">
    <property type="entry name" value="Hepar_II_III_C"/>
</dbReference>
<dbReference type="OrthoDB" id="9787373at2"/>
<keyword evidence="5" id="KW-1185">Reference proteome</keyword>
<dbReference type="GO" id="GO:0016829">
    <property type="term" value="F:lyase activity"/>
    <property type="evidence" value="ECO:0007669"/>
    <property type="project" value="InterPro"/>
</dbReference>
<evidence type="ECO:0000313" key="4">
    <source>
        <dbReference type="EMBL" id="SIT83376.1"/>
    </source>
</evidence>
<dbReference type="EMBL" id="FTPS01000001">
    <property type="protein sequence ID" value="SIT83376.1"/>
    <property type="molecule type" value="Genomic_DNA"/>
</dbReference>
<feature type="domain" description="Heparinase II/III-like C-terminal" evidence="3">
    <location>
        <begin position="283"/>
        <end position="514"/>
    </location>
</feature>
<dbReference type="InterPro" id="IPR008929">
    <property type="entry name" value="Chondroitin_lyas"/>
</dbReference>
<gene>
    <name evidence="4" type="ORF">SAMN05421849_1894</name>
</gene>
<organism evidence="4 5">
    <name type="scientific">Pontibaca methylaminivorans</name>
    <dbReference type="NCBI Taxonomy" id="515897"/>
    <lineage>
        <taxon>Bacteria</taxon>
        <taxon>Pseudomonadati</taxon>
        <taxon>Pseudomonadota</taxon>
        <taxon>Alphaproteobacteria</taxon>
        <taxon>Rhodobacterales</taxon>
        <taxon>Roseobacteraceae</taxon>
        <taxon>Pontibaca</taxon>
    </lineage>
</organism>
<dbReference type="RefSeq" id="WP_143733034.1">
    <property type="nucleotide sequence ID" value="NZ_FTPS01000001.1"/>
</dbReference>
<proteinExistence type="predicted"/>
<feature type="region of interest" description="Disordered" evidence="2">
    <location>
        <begin position="524"/>
        <end position="548"/>
    </location>
</feature>
<name>A0A1R3WZX9_9RHOB</name>
<dbReference type="STRING" id="515897.SAMN05421849_1894"/>
<evidence type="ECO:0000259" key="3">
    <source>
        <dbReference type="Pfam" id="PF07940"/>
    </source>
</evidence>
<dbReference type="AlphaFoldDB" id="A0A1R3WZX9"/>
<evidence type="ECO:0000256" key="2">
    <source>
        <dbReference type="SAM" id="MobiDB-lite"/>
    </source>
</evidence>
<dbReference type="Proteomes" id="UP000192455">
    <property type="component" value="Unassembled WGS sequence"/>
</dbReference>
<dbReference type="Gene3D" id="1.50.10.100">
    <property type="entry name" value="Chondroitin AC/alginate lyase"/>
    <property type="match status" value="1"/>
</dbReference>
<evidence type="ECO:0000256" key="1">
    <source>
        <dbReference type="ARBA" id="ARBA00004196"/>
    </source>
</evidence>
<reference evidence="4 5" key="1">
    <citation type="submission" date="2017-01" db="EMBL/GenBank/DDBJ databases">
        <authorList>
            <person name="Mah S.A."/>
            <person name="Swanson W.J."/>
            <person name="Moy G.W."/>
            <person name="Vacquier V.D."/>
        </authorList>
    </citation>
    <scope>NUCLEOTIDE SEQUENCE [LARGE SCALE GENOMIC DNA]</scope>
    <source>
        <strain evidence="4 5">DSM 21219</strain>
    </source>
</reference>
<comment type="subcellular location">
    <subcellularLocation>
        <location evidence="1">Cell envelope</location>
    </subcellularLocation>
</comment>
<dbReference type="Pfam" id="PF07940">
    <property type="entry name" value="Hepar_II_III_C"/>
    <property type="match status" value="1"/>
</dbReference>